<comment type="caution">
    <text evidence="3">The sequence shown here is derived from an EMBL/GenBank/DDBJ whole genome shotgun (WGS) entry which is preliminary data.</text>
</comment>
<dbReference type="InterPro" id="IPR036871">
    <property type="entry name" value="PX_dom_sf"/>
</dbReference>
<sequence length="295" mass="33706">MVFLIEFALVITVGSTSHNVESDRCSYWNAVDEYARKSCAKGAVLRLNKTPAHDSDPTATCHGHTRGTWFPAYADITQGVLQIALNNTLFPPPMTTNSPPELSSIITSPTPCMVGFNFMPHFDPYMIVTVGDPITKDKEDSPAEYYLITTQTNHENFTSKSVVNRRYSEFQRFRRLLVDKGLHPPPLRWTRKIPTFNGSSRREEIQTFLDYVAEEDSLSVCSNQFVSLCRSQFFPSQHCPKDIQIFLQSSDEFVYKTRYSSLWWIPHHGSNTISLISPTCVEQKLHKMSQRLVRV</sequence>
<feature type="signal peptide" evidence="1">
    <location>
        <begin position="1"/>
        <end position="22"/>
    </location>
</feature>
<dbReference type="Gene3D" id="3.30.1520.10">
    <property type="entry name" value="Phox-like domain"/>
    <property type="match status" value="1"/>
</dbReference>
<accession>A0AAV5A9Q4</accession>
<protein>
    <recommendedName>
        <fullName evidence="2">PX domain-containing protein</fullName>
    </recommendedName>
</protein>
<dbReference type="GO" id="GO:0035091">
    <property type="term" value="F:phosphatidylinositol binding"/>
    <property type="evidence" value="ECO:0007669"/>
    <property type="project" value="InterPro"/>
</dbReference>
<dbReference type="Proteomes" id="UP001050691">
    <property type="component" value="Unassembled WGS sequence"/>
</dbReference>
<feature type="domain" description="PX" evidence="2">
    <location>
        <begin position="159"/>
        <end position="221"/>
    </location>
</feature>
<feature type="chain" id="PRO_5043775153" description="PX domain-containing protein" evidence="1">
    <location>
        <begin position="23"/>
        <end position="295"/>
    </location>
</feature>
<evidence type="ECO:0000256" key="1">
    <source>
        <dbReference type="SAM" id="SignalP"/>
    </source>
</evidence>
<evidence type="ECO:0000313" key="3">
    <source>
        <dbReference type="EMBL" id="GJJ10302.1"/>
    </source>
</evidence>
<evidence type="ECO:0000259" key="2">
    <source>
        <dbReference type="Pfam" id="PF00787"/>
    </source>
</evidence>
<keyword evidence="4" id="KW-1185">Reference proteome</keyword>
<organism evidence="3 4">
    <name type="scientific">Clathrus columnatus</name>
    <dbReference type="NCBI Taxonomy" id="1419009"/>
    <lineage>
        <taxon>Eukaryota</taxon>
        <taxon>Fungi</taxon>
        <taxon>Dikarya</taxon>
        <taxon>Basidiomycota</taxon>
        <taxon>Agaricomycotina</taxon>
        <taxon>Agaricomycetes</taxon>
        <taxon>Phallomycetidae</taxon>
        <taxon>Phallales</taxon>
        <taxon>Clathraceae</taxon>
        <taxon>Clathrus</taxon>
    </lineage>
</organism>
<keyword evidence="1" id="KW-0732">Signal</keyword>
<dbReference type="SUPFAM" id="SSF64268">
    <property type="entry name" value="PX domain"/>
    <property type="match status" value="1"/>
</dbReference>
<gene>
    <name evidence="3" type="ORF">Clacol_004528</name>
</gene>
<reference evidence="3" key="1">
    <citation type="submission" date="2021-10" db="EMBL/GenBank/DDBJ databases">
        <title>De novo Genome Assembly of Clathrus columnatus (Basidiomycota, Fungi) Using Illumina and Nanopore Sequence Data.</title>
        <authorList>
            <person name="Ogiso-Tanaka E."/>
            <person name="Itagaki H."/>
            <person name="Hosoya T."/>
            <person name="Hosaka K."/>
        </authorList>
    </citation>
    <scope>NUCLEOTIDE SEQUENCE</scope>
    <source>
        <strain evidence="3">MO-923</strain>
    </source>
</reference>
<dbReference type="InterPro" id="IPR001683">
    <property type="entry name" value="PX_dom"/>
</dbReference>
<dbReference type="Pfam" id="PF00787">
    <property type="entry name" value="PX"/>
    <property type="match status" value="1"/>
</dbReference>
<dbReference type="EMBL" id="BPWL01000005">
    <property type="protein sequence ID" value="GJJ10302.1"/>
    <property type="molecule type" value="Genomic_DNA"/>
</dbReference>
<dbReference type="AlphaFoldDB" id="A0AAV5A9Q4"/>
<name>A0AAV5A9Q4_9AGAM</name>
<proteinExistence type="predicted"/>
<evidence type="ECO:0000313" key="4">
    <source>
        <dbReference type="Proteomes" id="UP001050691"/>
    </source>
</evidence>